<name>A0A194V0E2_CYTMA</name>
<feature type="transmembrane region" description="Helical" evidence="4">
    <location>
        <begin position="6"/>
        <end position="24"/>
    </location>
</feature>
<keyword evidence="4" id="KW-1133">Transmembrane helix</keyword>
<proteinExistence type="inferred from homology"/>
<reference evidence="6" key="1">
    <citation type="submission" date="2014-12" db="EMBL/GenBank/DDBJ databases">
        <title>Genome Sequence of Valsa Canker Pathogens Uncovers a Specific Adaption of Colonization on Woody Bark.</title>
        <authorList>
            <person name="Yin Z."/>
            <person name="Liu H."/>
            <person name="Gao X."/>
            <person name="Li Z."/>
            <person name="Song N."/>
            <person name="Ke X."/>
            <person name="Dai Q."/>
            <person name="Wu Y."/>
            <person name="Sun Y."/>
            <person name="Xu J.-R."/>
            <person name="Kang Z.K."/>
            <person name="Wang L."/>
            <person name="Huang L."/>
        </authorList>
    </citation>
    <scope>NUCLEOTIDE SEQUENCE [LARGE SCALE GENOMIC DNA]</scope>
    <source>
        <strain evidence="6">SXYL134</strain>
    </source>
</reference>
<protein>
    <submittedName>
        <fullName evidence="5">Cytochrome P450 71A12</fullName>
    </submittedName>
</protein>
<dbReference type="InterPro" id="IPR053007">
    <property type="entry name" value="CYP450_monoxygenase_sec-met"/>
</dbReference>
<dbReference type="GO" id="GO:0004497">
    <property type="term" value="F:monooxygenase activity"/>
    <property type="evidence" value="ECO:0007669"/>
    <property type="project" value="UniProtKB-KW"/>
</dbReference>
<evidence type="ECO:0000256" key="4">
    <source>
        <dbReference type="SAM" id="Phobius"/>
    </source>
</evidence>
<dbReference type="SUPFAM" id="SSF48264">
    <property type="entry name" value="Cytochrome P450"/>
    <property type="match status" value="1"/>
</dbReference>
<comment type="similarity">
    <text evidence="3">Belongs to the cytochrome P450 family.</text>
</comment>
<dbReference type="GO" id="GO:0020037">
    <property type="term" value="F:heme binding"/>
    <property type="evidence" value="ECO:0007669"/>
    <property type="project" value="InterPro"/>
</dbReference>
<dbReference type="PROSITE" id="PS00086">
    <property type="entry name" value="CYTOCHROME_P450"/>
    <property type="match status" value="1"/>
</dbReference>
<dbReference type="Proteomes" id="UP000078576">
    <property type="component" value="Unassembled WGS sequence"/>
</dbReference>
<keyword evidence="4" id="KW-0812">Transmembrane</keyword>
<dbReference type="AlphaFoldDB" id="A0A194V0E2"/>
<dbReference type="GO" id="GO:0016705">
    <property type="term" value="F:oxidoreductase activity, acting on paired donors, with incorporation or reduction of molecular oxygen"/>
    <property type="evidence" value="ECO:0007669"/>
    <property type="project" value="InterPro"/>
</dbReference>
<keyword evidence="3" id="KW-0349">Heme</keyword>
<evidence type="ECO:0000256" key="2">
    <source>
        <dbReference type="ARBA" id="ARBA00023004"/>
    </source>
</evidence>
<keyword evidence="3" id="KW-0503">Monooxygenase</keyword>
<keyword evidence="4" id="KW-0472">Membrane</keyword>
<dbReference type="PANTHER" id="PTHR47582">
    <property type="entry name" value="P450, PUTATIVE (EUROFUNG)-RELATED"/>
    <property type="match status" value="1"/>
</dbReference>
<evidence type="ECO:0000313" key="5">
    <source>
        <dbReference type="EMBL" id="KUI57390.1"/>
    </source>
</evidence>
<evidence type="ECO:0000256" key="3">
    <source>
        <dbReference type="RuleBase" id="RU000461"/>
    </source>
</evidence>
<organism evidence="5 6">
    <name type="scientific">Cytospora mali</name>
    <name type="common">Apple Valsa canker fungus</name>
    <name type="synonym">Valsa mali</name>
    <dbReference type="NCBI Taxonomy" id="578113"/>
    <lineage>
        <taxon>Eukaryota</taxon>
        <taxon>Fungi</taxon>
        <taxon>Dikarya</taxon>
        <taxon>Ascomycota</taxon>
        <taxon>Pezizomycotina</taxon>
        <taxon>Sordariomycetes</taxon>
        <taxon>Sordariomycetidae</taxon>
        <taxon>Diaporthales</taxon>
        <taxon>Cytosporaceae</taxon>
        <taxon>Cytospora</taxon>
    </lineage>
</organism>
<sequence length="143" mass="16164">MSFASSNLAFLFFVGIVTLAYIATRKLFSHDPREPPLAPQSIPIIGHLIGLSRSKFNYYMVQKQYKVLAFPPIEAKFASKDASLWGFNVAEFNPYRFLPEEKQNRLRDVCFRAFGGGKTLCPGRHFATNEILAVVAVFVSRLE</sequence>
<accession>A0A194V0E2</accession>
<dbReference type="GO" id="GO:0005506">
    <property type="term" value="F:iron ion binding"/>
    <property type="evidence" value="ECO:0007669"/>
    <property type="project" value="InterPro"/>
</dbReference>
<dbReference type="PANTHER" id="PTHR47582:SF1">
    <property type="entry name" value="P450, PUTATIVE (EUROFUNG)-RELATED"/>
    <property type="match status" value="1"/>
</dbReference>
<evidence type="ECO:0000256" key="1">
    <source>
        <dbReference type="ARBA" id="ARBA00022723"/>
    </source>
</evidence>
<keyword evidence="3" id="KW-0560">Oxidoreductase</keyword>
<dbReference type="Gene3D" id="1.10.630.10">
    <property type="entry name" value="Cytochrome P450"/>
    <property type="match status" value="1"/>
</dbReference>
<dbReference type="STRING" id="694573.A0A194V0E2"/>
<evidence type="ECO:0000313" key="6">
    <source>
        <dbReference type="Proteomes" id="UP000078576"/>
    </source>
</evidence>
<gene>
    <name evidence="5" type="ORF">VP1G_04721</name>
</gene>
<keyword evidence="2 3" id="KW-0408">Iron</keyword>
<dbReference type="InterPro" id="IPR036396">
    <property type="entry name" value="Cyt_P450_sf"/>
</dbReference>
<dbReference type="InterPro" id="IPR017972">
    <property type="entry name" value="Cyt_P450_CS"/>
</dbReference>
<dbReference type="InterPro" id="IPR001128">
    <property type="entry name" value="Cyt_P450"/>
</dbReference>
<dbReference type="Pfam" id="PF00067">
    <property type="entry name" value="p450"/>
    <property type="match status" value="1"/>
</dbReference>
<dbReference type="EMBL" id="KN714699">
    <property type="protein sequence ID" value="KUI57390.1"/>
    <property type="molecule type" value="Genomic_DNA"/>
</dbReference>
<keyword evidence="6" id="KW-1185">Reference proteome</keyword>
<keyword evidence="1 3" id="KW-0479">Metal-binding</keyword>
<dbReference type="OrthoDB" id="1470350at2759"/>